<evidence type="ECO:0000313" key="3">
    <source>
        <dbReference type="Proteomes" id="UP000664521"/>
    </source>
</evidence>
<feature type="region of interest" description="Disordered" evidence="1">
    <location>
        <begin position="62"/>
        <end position="130"/>
    </location>
</feature>
<feature type="compositionally biased region" description="Polar residues" evidence="1">
    <location>
        <begin position="77"/>
        <end position="105"/>
    </location>
</feature>
<gene>
    <name evidence="2" type="ORF">HETSPECPRED_006057</name>
</gene>
<dbReference type="Proteomes" id="UP000664521">
    <property type="component" value="Unassembled WGS sequence"/>
</dbReference>
<feature type="region of interest" description="Disordered" evidence="1">
    <location>
        <begin position="142"/>
        <end position="216"/>
    </location>
</feature>
<dbReference type="AlphaFoldDB" id="A0A8H3EIA2"/>
<feature type="region of interest" description="Disordered" evidence="1">
    <location>
        <begin position="17"/>
        <end position="47"/>
    </location>
</feature>
<evidence type="ECO:0000313" key="2">
    <source>
        <dbReference type="EMBL" id="CAF9906105.1"/>
    </source>
</evidence>
<sequence length="216" mass="23342">MPYKTNKEIQQAMDIRQILNTPNVQRPLPPASINNPDNQKMHRDLRPDSVLSFSEALKQAKRRAVATAASRSRTIKSRSTGTATPQVQPSHRSEASRPSTDSSALPTHEGVATTRERANNNGSVTPPQPIAYATFTPQISLPVAGLPSSSSSPHPRPAPNPRGVHKPNPKPKSRRGRVGGKELHGLKDWLSAPETTSSSVTGSGGRTSWNSRSTWV</sequence>
<dbReference type="EMBL" id="CAJPDS010000004">
    <property type="protein sequence ID" value="CAF9906105.1"/>
    <property type="molecule type" value="Genomic_DNA"/>
</dbReference>
<name>A0A8H3EIA2_9LECA</name>
<comment type="caution">
    <text evidence="2">The sequence shown here is derived from an EMBL/GenBank/DDBJ whole genome shotgun (WGS) entry which is preliminary data.</text>
</comment>
<protein>
    <submittedName>
        <fullName evidence="2">Uncharacterized protein</fullName>
    </submittedName>
</protein>
<feature type="compositionally biased region" description="Basic residues" evidence="1">
    <location>
        <begin position="163"/>
        <end position="178"/>
    </location>
</feature>
<reference evidence="2" key="1">
    <citation type="submission" date="2021-03" db="EMBL/GenBank/DDBJ databases">
        <authorList>
            <person name="Tagirdzhanova G."/>
        </authorList>
    </citation>
    <scope>NUCLEOTIDE SEQUENCE</scope>
</reference>
<organism evidence="2 3">
    <name type="scientific">Heterodermia speciosa</name>
    <dbReference type="NCBI Taxonomy" id="116794"/>
    <lineage>
        <taxon>Eukaryota</taxon>
        <taxon>Fungi</taxon>
        <taxon>Dikarya</taxon>
        <taxon>Ascomycota</taxon>
        <taxon>Pezizomycotina</taxon>
        <taxon>Lecanoromycetes</taxon>
        <taxon>OSLEUM clade</taxon>
        <taxon>Lecanoromycetidae</taxon>
        <taxon>Caliciales</taxon>
        <taxon>Physciaceae</taxon>
        <taxon>Heterodermia</taxon>
    </lineage>
</organism>
<proteinExistence type="predicted"/>
<keyword evidence="3" id="KW-1185">Reference proteome</keyword>
<feature type="compositionally biased region" description="Low complexity" evidence="1">
    <location>
        <begin position="142"/>
        <end position="153"/>
    </location>
</feature>
<evidence type="ECO:0000256" key="1">
    <source>
        <dbReference type="SAM" id="MobiDB-lite"/>
    </source>
</evidence>
<accession>A0A8H3EIA2</accession>